<keyword evidence="2" id="KW-0227">DNA damage</keyword>
<accession>A0A0F9WDP0</accession>
<reference evidence="4 5" key="1">
    <citation type="journal article" date="2015" name="Environ. Microbiol.">
        <title>Genome analyses suggest the presence of polyploidy and recent human-driven expansions in eight global populations of the honeybee pathogen Nosema ceranae.</title>
        <authorList>
            <person name="Pelin A."/>
            <person name="Selman M."/>
            <person name="Aris-Brosou S."/>
            <person name="Farinelli L."/>
            <person name="Corradi N."/>
        </authorList>
    </citation>
    <scope>NUCLEOTIDE SEQUENCE [LARGE SCALE GENOMIC DNA]</scope>
    <source>
        <strain evidence="4 5">PA08 1199</strain>
    </source>
</reference>
<dbReference type="EC" id="3.1.22.-" evidence="2"/>
<dbReference type="VEuPathDB" id="MicrosporidiaDB:AAJ76_1800047913"/>
<dbReference type="GeneID" id="36319206"/>
<dbReference type="InterPro" id="IPR011335">
    <property type="entry name" value="Restrct_endonuc-II-like"/>
</dbReference>
<dbReference type="Gene3D" id="1.10.150.110">
    <property type="entry name" value="DNA polymerase beta, N-terminal domain-like"/>
    <property type="match status" value="1"/>
</dbReference>
<dbReference type="SUPFAM" id="SSF47802">
    <property type="entry name" value="DNA polymerase beta, N-terminal domain-like"/>
    <property type="match status" value="1"/>
</dbReference>
<dbReference type="Proteomes" id="UP000034350">
    <property type="component" value="Unassembled WGS sequence"/>
</dbReference>
<keyword evidence="2" id="KW-0540">Nuclease</keyword>
<dbReference type="GO" id="GO:0006308">
    <property type="term" value="P:DNA catabolic process"/>
    <property type="evidence" value="ECO:0007669"/>
    <property type="project" value="UniProtKB-UniRule"/>
</dbReference>
<dbReference type="GO" id="GO:0005634">
    <property type="term" value="C:nucleus"/>
    <property type="evidence" value="ECO:0007669"/>
    <property type="project" value="UniProtKB-SubCell"/>
</dbReference>
<dbReference type="OMA" id="IKNEMIC"/>
<proteinExistence type="inferred from homology"/>
<dbReference type="GO" id="GO:0048476">
    <property type="term" value="C:Holliday junction resolvase complex"/>
    <property type="evidence" value="ECO:0007669"/>
    <property type="project" value="UniProtKB-UniRule"/>
</dbReference>
<sequence>MLVNEIIIQKIRKLLDSAIKSNLKSKSLYRKILTEFTNYKVSITTKTQIKNIPNVGQKTVDLLLKHINEELKNRIDNLNDLEKYQLLLDINDYNRIKDKLTEYNTSVNAFISDISDSDISMININTKDINSTEAVYSPILKRKNTQVRKEYIPGYRTGPYAILKALWIEDGTTKHKIIFIAKNYSNADFDLTSRNSAWSGMKTLIDKELVYKESGSKKYFLTQKGKDLANQIFKDTSLINNEEEDLVLVIDSREIKSRTCRSFFQNYFDSKDIKYDTRLLEVGDFAWIKNEMICDFIVERKCGSDFVSSLSDGRFKEQKNRLKDTGISNIFYIIENLQSKDFKNISIDYGFSCITSTKLEGITVIETSDIKETASVIEQIHKNIMDLDESKIKMSYGSFIEKGTKSKNTDVNQILLYCFLSIFGINAEKAIKLSEHFKTLNNFYKTKNKEELRKELRDVKFCLSKKNIEDIIKIMYCTKE</sequence>
<dbReference type="GO" id="GO:0031573">
    <property type="term" value="P:mitotic intra-S DNA damage checkpoint signaling"/>
    <property type="evidence" value="ECO:0007669"/>
    <property type="project" value="TreeGrafter"/>
</dbReference>
<comment type="subunit">
    <text evidence="2">Interacts with EME1.</text>
</comment>
<dbReference type="GO" id="GO:0048257">
    <property type="term" value="F:3'-flap endonuclease activity"/>
    <property type="evidence" value="ECO:0007669"/>
    <property type="project" value="TreeGrafter"/>
</dbReference>
<evidence type="ECO:0000256" key="1">
    <source>
        <dbReference type="ARBA" id="ARBA00022801"/>
    </source>
</evidence>
<name>A0A0F9WDP0_9MICR</name>
<dbReference type="RefSeq" id="XP_024331293.1">
    <property type="nucleotide sequence ID" value="XM_024474291.1"/>
</dbReference>
<dbReference type="InterPro" id="IPR027421">
    <property type="entry name" value="DNA_pol_lamdba_lyase_dom_sf"/>
</dbReference>
<dbReference type="GO" id="GO:0046872">
    <property type="term" value="F:metal ion binding"/>
    <property type="evidence" value="ECO:0007669"/>
    <property type="project" value="UniProtKB-UniRule"/>
</dbReference>
<comment type="cofactor">
    <cofactor evidence="2">
        <name>Mg(2+)</name>
        <dbReference type="ChEBI" id="CHEBI:18420"/>
    </cofactor>
</comment>
<dbReference type="CDD" id="cd20074">
    <property type="entry name" value="XPF_nuclease_Mus81"/>
    <property type="match status" value="1"/>
</dbReference>
<dbReference type="EMBL" id="JPQZ01000018">
    <property type="protein sequence ID" value="KKO75551.1"/>
    <property type="molecule type" value="Genomic_DNA"/>
</dbReference>
<keyword evidence="2" id="KW-0460">Magnesium</keyword>
<dbReference type="PANTHER" id="PTHR13451">
    <property type="entry name" value="CLASS II CROSSOVER JUNCTION ENDONUCLEASE MUS81"/>
    <property type="match status" value="1"/>
</dbReference>
<dbReference type="CDD" id="cd21036">
    <property type="entry name" value="WH_MUS81"/>
    <property type="match status" value="1"/>
</dbReference>
<dbReference type="Pfam" id="PF21136">
    <property type="entry name" value="WHD_MUS81"/>
    <property type="match status" value="1"/>
</dbReference>
<protein>
    <recommendedName>
        <fullName evidence="2">Crossover junction endonuclease MUS81</fullName>
        <ecNumber evidence="2">3.1.22.-</ecNumber>
    </recommendedName>
</protein>
<dbReference type="Gene3D" id="1.10.10.10">
    <property type="entry name" value="Winged helix-like DNA-binding domain superfamily/Winged helix DNA-binding domain"/>
    <property type="match status" value="1"/>
</dbReference>
<keyword evidence="2" id="KW-0234">DNA repair</keyword>
<organism evidence="4 5">
    <name type="scientific">Vairimorpha ceranae</name>
    <dbReference type="NCBI Taxonomy" id="40302"/>
    <lineage>
        <taxon>Eukaryota</taxon>
        <taxon>Fungi</taxon>
        <taxon>Fungi incertae sedis</taxon>
        <taxon>Microsporidia</taxon>
        <taxon>Nosematidae</taxon>
        <taxon>Vairimorpha</taxon>
    </lineage>
</organism>
<dbReference type="SUPFAM" id="SSF46785">
    <property type="entry name" value="Winged helix' DNA-binding domain"/>
    <property type="match status" value="1"/>
</dbReference>
<dbReference type="PANTHER" id="PTHR13451:SF0">
    <property type="entry name" value="CROSSOVER JUNCTION ENDONUCLEASE MUS81"/>
    <property type="match status" value="1"/>
</dbReference>
<dbReference type="GO" id="GO:0000727">
    <property type="term" value="P:double-strand break repair via break-induced replication"/>
    <property type="evidence" value="ECO:0007669"/>
    <property type="project" value="UniProtKB-UniRule"/>
</dbReference>
<dbReference type="InterPro" id="IPR036390">
    <property type="entry name" value="WH_DNA-bd_sf"/>
</dbReference>
<dbReference type="AlphaFoldDB" id="A0A0F9WDP0"/>
<comment type="function">
    <text evidence="2">Interacts with EME1 to form a DNA structure-specific endonuclease with substrate preference for branched DNA structures with a 5'-end at the branch nick. Typical substrates include 3'-flap structures, D-loops, replication forks and nicked Holliday junctions. May be required in mitosis for the processing of stalled or collapsed replication fork intermediates. May be required in meiosis for the repair of meiosis-specific double strand breaks subsequent to single-end invasion (SEI).</text>
</comment>
<dbReference type="InterPro" id="IPR006166">
    <property type="entry name" value="ERCC4_domain"/>
</dbReference>
<dbReference type="VEuPathDB" id="MicrosporidiaDB:NCER_100752"/>
<evidence type="ECO:0000256" key="2">
    <source>
        <dbReference type="RuleBase" id="RU369042"/>
    </source>
</evidence>
<evidence type="ECO:0000313" key="4">
    <source>
        <dbReference type="EMBL" id="KKO75551.1"/>
    </source>
</evidence>
<dbReference type="SUPFAM" id="SSF52980">
    <property type="entry name" value="Restriction endonuclease-like"/>
    <property type="match status" value="1"/>
</dbReference>
<dbReference type="InterPro" id="IPR036388">
    <property type="entry name" value="WH-like_DNA-bd_sf"/>
</dbReference>
<comment type="caution">
    <text evidence="4">The sequence shown here is derived from an EMBL/GenBank/DDBJ whole genome shotgun (WGS) entry which is preliminary data.</text>
</comment>
<keyword evidence="2 4" id="KW-0255">Endonuclease</keyword>
<dbReference type="OrthoDB" id="5963188at2759"/>
<dbReference type="InterPro" id="IPR047417">
    <property type="entry name" value="WHD_MUS81"/>
</dbReference>
<feature type="domain" description="ERCC4" evidence="3">
    <location>
        <begin position="247"/>
        <end position="338"/>
    </location>
</feature>
<dbReference type="SMART" id="SM00891">
    <property type="entry name" value="ERCC4"/>
    <property type="match status" value="1"/>
</dbReference>
<dbReference type="Pfam" id="PF02732">
    <property type="entry name" value="ERCC4"/>
    <property type="match status" value="1"/>
</dbReference>
<comment type="similarity">
    <text evidence="2">Belongs to the XPF family.</text>
</comment>
<dbReference type="GO" id="GO:0000712">
    <property type="term" value="P:resolution of meiotic recombination intermediates"/>
    <property type="evidence" value="ECO:0007669"/>
    <property type="project" value="TreeGrafter"/>
</dbReference>
<dbReference type="Gene3D" id="3.40.50.10130">
    <property type="match status" value="1"/>
</dbReference>
<evidence type="ECO:0000259" key="3">
    <source>
        <dbReference type="SMART" id="SM00891"/>
    </source>
</evidence>
<keyword evidence="5" id="KW-1185">Reference proteome</keyword>
<comment type="subcellular location">
    <subcellularLocation>
        <location evidence="2">Nucleus</location>
    </subcellularLocation>
</comment>
<dbReference type="VEuPathDB" id="MicrosporidiaDB:G9O61_00g015500"/>
<gene>
    <name evidence="4" type="ORF">AAJ76_1800047913</name>
</gene>
<evidence type="ECO:0000313" key="5">
    <source>
        <dbReference type="Proteomes" id="UP000034350"/>
    </source>
</evidence>
<keyword evidence="1 2" id="KW-0378">Hydrolase</keyword>
<dbReference type="InterPro" id="IPR033309">
    <property type="entry name" value="Mus81"/>
</dbReference>
<keyword evidence="2" id="KW-0479">Metal-binding</keyword>
<dbReference type="GO" id="GO:0008821">
    <property type="term" value="F:crossover junction DNA endonuclease activity"/>
    <property type="evidence" value="ECO:0007669"/>
    <property type="project" value="UniProtKB-UniRule"/>
</dbReference>
<dbReference type="InterPro" id="IPR047416">
    <property type="entry name" value="XPF_nuclease_Mus81"/>
</dbReference>
<keyword evidence="2" id="KW-0233">DNA recombination</keyword>
<keyword evidence="2" id="KW-0539">Nucleus</keyword>
<dbReference type="GO" id="GO:0003677">
    <property type="term" value="F:DNA binding"/>
    <property type="evidence" value="ECO:0007669"/>
    <property type="project" value="UniProtKB-UniRule"/>
</dbReference>